<feature type="transmembrane region" description="Helical" evidence="1">
    <location>
        <begin position="194"/>
        <end position="220"/>
    </location>
</feature>
<reference evidence="2 3" key="2">
    <citation type="submission" date="2009-02" db="EMBL/GenBank/DDBJ databases">
        <title>Draft genome sequence of Holdemania filiformis DSM 12042.</title>
        <authorList>
            <person name="Sudarsanam P."/>
            <person name="Ley R."/>
            <person name="Guruge J."/>
            <person name="Turnbaugh P.J."/>
            <person name="Mahowald M."/>
            <person name="Liep D."/>
            <person name="Gordon J."/>
        </authorList>
    </citation>
    <scope>NUCLEOTIDE SEQUENCE [LARGE SCALE GENOMIC DNA]</scope>
    <source>
        <strain evidence="2 3">DSM 12042</strain>
    </source>
</reference>
<evidence type="ECO:0000313" key="3">
    <source>
        <dbReference type="Proteomes" id="UP000005950"/>
    </source>
</evidence>
<keyword evidence="1" id="KW-0812">Transmembrane</keyword>
<feature type="transmembrane region" description="Helical" evidence="1">
    <location>
        <begin position="113"/>
        <end position="140"/>
    </location>
</feature>
<keyword evidence="1" id="KW-1133">Transmembrane helix</keyword>
<dbReference type="EMBL" id="ACCF01000137">
    <property type="protein sequence ID" value="EEF67515.1"/>
    <property type="molecule type" value="Genomic_DNA"/>
</dbReference>
<dbReference type="AlphaFoldDB" id="B9Y939"/>
<feature type="transmembrane region" description="Helical" evidence="1">
    <location>
        <begin position="21"/>
        <end position="40"/>
    </location>
</feature>
<dbReference type="STRING" id="545696.HOLDEFILI_02342"/>
<evidence type="ECO:0008006" key="4">
    <source>
        <dbReference type="Google" id="ProtNLM"/>
    </source>
</evidence>
<name>B9Y939_9FIRM</name>
<organism evidence="2 3">
    <name type="scientific">Holdemania filiformis DSM 12042</name>
    <dbReference type="NCBI Taxonomy" id="545696"/>
    <lineage>
        <taxon>Bacteria</taxon>
        <taxon>Bacillati</taxon>
        <taxon>Bacillota</taxon>
        <taxon>Erysipelotrichia</taxon>
        <taxon>Erysipelotrichales</taxon>
        <taxon>Erysipelotrichaceae</taxon>
        <taxon>Holdemania</taxon>
    </lineage>
</organism>
<evidence type="ECO:0000313" key="2">
    <source>
        <dbReference type="EMBL" id="EEF67515.1"/>
    </source>
</evidence>
<dbReference type="PANTHER" id="PTHR37305:SF1">
    <property type="entry name" value="MEMBRANE PROTEIN"/>
    <property type="match status" value="1"/>
</dbReference>
<evidence type="ECO:0000256" key="1">
    <source>
        <dbReference type="SAM" id="Phobius"/>
    </source>
</evidence>
<proteinExistence type="predicted"/>
<sequence length="268" mass="30497">MRNYLNAELYRLLHSKSLFGFIFGCVLILFLSLIFGEMTIMGSGEGMLLDIGFQAKSYLSLAEPTFETVAQSCLGYTAFFWLVNVLFTATFFNKEYEIGTIKLSVAYGIDRRIIYFSKTVIILSVSILMYFGFIFSFFVLETIQSGYLMSLSEIIQLIQWTAINGLVILAMNCLVLFLCVLVSNMSIVTGISCIYIFSGACVYLMSWASMETLFPLLRYYVYTNPMFYWMNICSSNIVRIIGYLPWYLLGSTLPLIAGCIIINQKEIK</sequence>
<comment type="caution">
    <text evidence="2">The sequence shown here is derived from an EMBL/GenBank/DDBJ whole genome shotgun (WGS) entry which is preliminary data.</text>
</comment>
<accession>B9Y939</accession>
<keyword evidence="1" id="KW-0472">Membrane</keyword>
<dbReference type="HOGENOM" id="CLU_1037359_0_0_9"/>
<protein>
    <recommendedName>
        <fullName evidence="4">ABC-2 type transporter</fullName>
    </recommendedName>
</protein>
<gene>
    <name evidence="2" type="ORF">HOLDEFILI_02342</name>
</gene>
<reference evidence="2 3" key="1">
    <citation type="submission" date="2008-12" db="EMBL/GenBank/DDBJ databases">
        <authorList>
            <person name="Fulton L."/>
            <person name="Clifton S."/>
            <person name="Fulton B."/>
            <person name="Xu J."/>
            <person name="Minx P."/>
            <person name="Pepin K.H."/>
            <person name="Johnson M."/>
            <person name="Bhonagiri V."/>
            <person name="Nash W.E."/>
            <person name="Mardis E.R."/>
            <person name="Wilson R.K."/>
        </authorList>
    </citation>
    <scope>NUCLEOTIDE SEQUENCE [LARGE SCALE GENOMIC DNA]</scope>
    <source>
        <strain evidence="2 3">DSM 12042</strain>
    </source>
</reference>
<dbReference type="PANTHER" id="PTHR37305">
    <property type="entry name" value="INTEGRAL MEMBRANE PROTEIN-RELATED"/>
    <property type="match status" value="1"/>
</dbReference>
<dbReference type="eggNOG" id="ENOG5032W6S">
    <property type="taxonomic scope" value="Bacteria"/>
</dbReference>
<dbReference type="Proteomes" id="UP000005950">
    <property type="component" value="Unassembled WGS sequence"/>
</dbReference>
<feature type="transmembrane region" description="Helical" evidence="1">
    <location>
        <begin position="160"/>
        <end position="182"/>
    </location>
</feature>
<feature type="transmembrane region" description="Helical" evidence="1">
    <location>
        <begin position="240"/>
        <end position="262"/>
    </location>
</feature>
<feature type="transmembrane region" description="Helical" evidence="1">
    <location>
        <begin position="69"/>
        <end position="92"/>
    </location>
</feature>